<dbReference type="GO" id="GO:0003684">
    <property type="term" value="F:damaged DNA binding"/>
    <property type="evidence" value="ECO:0007669"/>
    <property type="project" value="InterPro"/>
</dbReference>
<dbReference type="InterPro" id="IPR010979">
    <property type="entry name" value="Ribosomal_uS13-like_H2TH"/>
</dbReference>
<keyword evidence="6" id="KW-0378">Hydrolase</keyword>
<dbReference type="Gene3D" id="3.20.190.10">
    <property type="entry name" value="MutM-like, N-terminal"/>
    <property type="match status" value="1"/>
</dbReference>
<gene>
    <name evidence="17" type="ORF">OSB52_12655</name>
</gene>
<evidence type="ECO:0000256" key="1">
    <source>
        <dbReference type="ARBA" id="ARBA00009409"/>
    </source>
</evidence>
<name>A0A9X3D4U6_9ACTN</name>
<dbReference type="SMART" id="SM00898">
    <property type="entry name" value="Fapy_DNA_glyco"/>
    <property type="match status" value="1"/>
</dbReference>
<evidence type="ECO:0000256" key="4">
    <source>
        <dbReference type="ARBA" id="ARBA00022763"/>
    </source>
</evidence>
<dbReference type="GO" id="GO:0006284">
    <property type="term" value="P:base-excision repair"/>
    <property type="evidence" value="ECO:0007669"/>
    <property type="project" value="InterPro"/>
</dbReference>
<dbReference type="CDD" id="cd08971">
    <property type="entry name" value="AcNei2_N"/>
    <property type="match status" value="1"/>
</dbReference>
<dbReference type="PROSITE" id="PS51066">
    <property type="entry name" value="ZF_FPG_2"/>
    <property type="match status" value="1"/>
</dbReference>
<reference evidence="17" key="1">
    <citation type="submission" date="2022-10" db="EMBL/GenBank/DDBJ databases">
        <title>WGS of marine actinomycetes from Thailand.</title>
        <authorList>
            <person name="Thawai C."/>
        </authorList>
    </citation>
    <scope>NUCLEOTIDE SEQUENCE</scope>
    <source>
        <strain evidence="17">SW21</strain>
    </source>
</reference>
<feature type="domain" description="FPG-type" evidence="15">
    <location>
        <begin position="227"/>
        <end position="265"/>
    </location>
</feature>
<dbReference type="PROSITE" id="PS51068">
    <property type="entry name" value="FPG_CAT"/>
    <property type="match status" value="1"/>
</dbReference>
<dbReference type="Pfam" id="PF06831">
    <property type="entry name" value="H2TH"/>
    <property type="match status" value="1"/>
</dbReference>
<evidence type="ECO:0000256" key="14">
    <source>
        <dbReference type="PROSITE-ProRule" id="PRU00391"/>
    </source>
</evidence>
<dbReference type="PROSITE" id="PS01242">
    <property type="entry name" value="ZF_FPG_1"/>
    <property type="match status" value="1"/>
</dbReference>
<comment type="similarity">
    <text evidence="1">Belongs to the FPG family.</text>
</comment>
<keyword evidence="18" id="KW-1185">Reference proteome</keyword>
<dbReference type="InterPro" id="IPR044090">
    <property type="entry name" value="Nei2_N"/>
</dbReference>
<dbReference type="InterPro" id="IPR000214">
    <property type="entry name" value="Znf_DNA_glyclase/AP_lyase"/>
</dbReference>
<evidence type="ECO:0000259" key="15">
    <source>
        <dbReference type="PROSITE" id="PS51066"/>
    </source>
</evidence>
<dbReference type="InterPro" id="IPR015886">
    <property type="entry name" value="H2TH_FPG"/>
</dbReference>
<dbReference type="EMBL" id="JAPKFM010000012">
    <property type="protein sequence ID" value="MCX2964941.1"/>
    <property type="molecule type" value="Genomic_DNA"/>
</dbReference>
<evidence type="ECO:0000256" key="6">
    <source>
        <dbReference type="ARBA" id="ARBA00022801"/>
    </source>
</evidence>
<comment type="catalytic activity">
    <reaction evidence="13">
        <text>2'-deoxyribonucleotide-(2'-deoxyribose 5'-phosphate)-2'-deoxyribonucleotide-DNA = a 3'-end 2'-deoxyribonucleotide-(2,3-dehydro-2,3-deoxyribose 5'-phosphate)-DNA + a 5'-end 5'-phospho-2'-deoxyribonucleoside-DNA + H(+)</text>
        <dbReference type="Rhea" id="RHEA:66592"/>
        <dbReference type="Rhea" id="RHEA-COMP:13180"/>
        <dbReference type="Rhea" id="RHEA-COMP:16897"/>
        <dbReference type="Rhea" id="RHEA-COMP:17067"/>
        <dbReference type="ChEBI" id="CHEBI:15378"/>
        <dbReference type="ChEBI" id="CHEBI:136412"/>
        <dbReference type="ChEBI" id="CHEBI:157695"/>
        <dbReference type="ChEBI" id="CHEBI:167181"/>
        <dbReference type="EC" id="4.2.99.18"/>
    </reaction>
</comment>
<protein>
    <recommendedName>
        <fullName evidence="2">DNA-(apurinic or apyrimidinic site) lyase</fullName>
        <ecNumber evidence="2">4.2.99.18</ecNumber>
    </recommendedName>
</protein>
<evidence type="ECO:0000256" key="9">
    <source>
        <dbReference type="ARBA" id="ARBA00023204"/>
    </source>
</evidence>
<keyword evidence="11" id="KW-0511">Multifunctional enzyme</keyword>
<organism evidence="17 18">
    <name type="scientific">Gordonia aquimaris</name>
    <dbReference type="NCBI Taxonomy" id="2984863"/>
    <lineage>
        <taxon>Bacteria</taxon>
        <taxon>Bacillati</taxon>
        <taxon>Actinomycetota</taxon>
        <taxon>Actinomycetes</taxon>
        <taxon>Mycobacteriales</taxon>
        <taxon>Gordoniaceae</taxon>
        <taxon>Gordonia</taxon>
    </lineage>
</organism>
<sequence>MPEGDTVFAAAARLRAALDGQRLTRTQFRIPSLATADLTGRTVTSVRSVGKHLLIDVGGSDDDDSGLARVSLHSHLKMEGAWHVHPIGTKWRRPGYQARVVLRTATHEAVGFDLGILELTETPDQDLAYLGPDLLSAEWEPTEAIRRIEARADEPIGTALLDQRLVAGIGNVYRSELCFLRRVLPTRPVREVDVTAMVDLARRVLWANRLRTARTTTGQTAPNARMWVYGRRGQLCRRCGSPIERDQLGSIGEDRVIYFCRQCQS</sequence>
<dbReference type="Gene3D" id="1.10.8.50">
    <property type="match status" value="1"/>
</dbReference>
<evidence type="ECO:0000256" key="13">
    <source>
        <dbReference type="ARBA" id="ARBA00044632"/>
    </source>
</evidence>
<evidence type="ECO:0000256" key="8">
    <source>
        <dbReference type="ARBA" id="ARBA00023125"/>
    </source>
</evidence>
<dbReference type="InterPro" id="IPR012319">
    <property type="entry name" value="FPG_cat"/>
</dbReference>
<dbReference type="InterPro" id="IPR015887">
    <property type="entry name" value="DNA_glyclase_Znf_dom_DNA_BS"/>
</dbReference>
<evidence type="ECO:0000313" key="18">
    <source>
        <dbReference type="Proteomes" id="UP001143347"/>
    </source>
</evidence>
<evidence type="ECO:0000256" key="5">
    <source>
        <dbReference type="ARBA" id="ARBA00022771"/>
    </source>
</evidence>
<keyword evidence="5 14" id="KW-0863">Zinc-finger</keyword>
<keyword evidence="4" id="KW-0227">DNA damage</keyword>
<dbReference type="AlphaFoldDB" id="A0A9X3D4U6"/>
<keyword evidence="8" id="KW-0238">DNA-binding</keyword>
<keyword evidence="3" id="KW-0479">Metal-binding</keyword>
<feature type="domain" description="Formamidopyrimidine-DNA glycosylase catalytic" evidence="16">
    <location>
        <begin position="2"/>
        <end position="111"/>
    </location>
</feature>
<keyword evidence="10" id="KW-0456">Lyase</keyword>
<dbReference type="InterPro" id="IPR035937">
    <property type="entry name" value="FPG_N"/>
</dbReference>
<dbReference type="PANTHER" id="PTHR42697:SF1">
    <property type="entry name" value="ENDONUCLEASE 8"/>
    <property type="match status" value="1"/>
</dbReference>
<proteinExistence type="inferred from homology"/>
<dbReference type="GO" id="GO:0140078">
    <property type="term" value="F:class I DNA-(apurinic or apyrimidinic site) endonuclease activity"/>
    <property type="evidence" value="ECO:0007669"/>
    <property type="project" value="UniProtKB-EC"/>
</dbReference>
<dbReference type="EC" id="4.2.99.18" evidence="2"/>
<dbReference type="Proteomes" id="UP001143347">
    <property type="component" value="Unassembled WGS sequence"/>
</dbReference>
<evidence type="ECO:0000256" key="12">
    <source>
        <dbReference type="ARBA" id="ARBA00023295"/>
    </source>
</evidence>
<keyword evidence="12" id="KW-0326">Glycosidase</keyword>
<evidence type="ECO:0000256" key="3">
    <source>
        <dbReference type="ARBA" id="ARBA00022723"/>
    </source>
</evidence>
<dbReference type="PANTHER" id="PTHR42697">
    <property type="entry name" value="ENDONUCLEASE 8"/>
    <property type="match status" value="1"/>
</dbReference>
<keyword evidence="9" id="KW-0234">DNA repair</keyword>
<keyword evidence="7" id="KW-0862">Zinc</keyword>
<evidence type="ECO:0000313" key="17">
    <source>
        <dbReference type="EMBL" id="MCX2964941.1"/>
    </source>
</evidence>
<comment type="caution">
    <text evidence="17">The sequence shown here is derived from an EMBL/GenBank/DDBJ whole genome shotgun (WGS) entry which is preliminary data.</text>
</comment>
<dbReference type="SUPFAM" id="SSF46946">
    <property type="entry name" value="S13-like H2TH domain"/>
    <property type="match status" value="1"/>
</dbReference>
<dbReference type="SUPFAM" id="SSF57716">
    <property type="entry name" value="Glucocorticoid receptor-like (DNA-binding domain)"/>
    <property type="match status" value="1"/>
</dbReference>
<dbReference type="GO" id="GO:0000703">
    <property type="term" value="F:oxidized pyrimidine nucleobase lesion DNA N-glycosylase activity"/>
    <property type="evidence" value="ECO:0007669"/>
    <property type="project" value="TreeGrafter"/>
</dbReference>
<evidence type="ECO:0000256" key="2">
    <source>
        <dbReference type="ARBA" id="ARBA00012720"/>
    </source>
</evidence>
<dbReference type="Pfam" id="PF01149">
    <property type="entry name" value="Fapy_DNA_glyco"/>
    <property type="match status" value="1"/>
</dbReference>
<evidence type="ECO:0000256" key="11">
    <source>
        <dbReference type="ARBA" id="ARBA00023268"/>
    </source>
</evidence>
<accession>A0A9X3D4U6</accession>
<dbReference type="GO" id="GO:0008270">
    <property type="term" value="F:zinc ion binding"/>
    <property type="evidence" value="ECO:0007669"/>
    <property type="project" value="UniProtKB-KW"/>
</dbReference>
<dbReference type="RefSeq" id="WP_266062014.1">
    <property type="nucleotide sequence ID" value="NZ_JAPKFM010000012.1"/>
</dbReference>
<evidence type="ECO:0000256" key="7">
    <source>
        <dbReference type="ARBA" id="ARBA00022833"/>
    </source>
</evidence>
<evidence type="ECO:0000256" key="10">
    <source>
        <dbReference type="ARBA" id="ARBA00023239"/>
    </source>
</evidence>
<dbReference type="SUPFAM" id="SSF81624">
    <property type="entry name" value="N-terminal domain of MutM-like DNA repair proteins"/>
    <property type="match status" value="1"/>
</dbReference>
<dbReference type="SMART" id="SM01232">
    <property type="entry name" value="H2TH"/>
    <property type="match status" value="1"/>
</dbReference>
<evidence type="ECO:0000259" key="16">
    <source>
        <dbReference type="PROSITE" id="PS51068"/>
    </source>
</evidence>